<dbReference type="PROSITE" id="PS51443">
    <property type="entry name" value="PCS"/>
    <property type="match status" value="1"/>
</dbReference>
<evidence type="ECO:0000256" key="5">
    <source>
        <dbReference type="ARBA" id="ARBA00023315"/>
    </source>
</evidence>
<gene>
    <name evidence="7" type="ORF">SLEP1_g60278</name>
</gene>
<dbReference type="FunFam" id="3.90.70.30:FF:000001">
    <property type="entry name" value="Glutathione gamma-glutamylcysteinyltransferase 1"/>
    <property type="match status" value="1"/>
</dbReference>
<dbReference type="InterPro" id="IPR007719">
    <property type="entry name" value="PCS_N"/>
</dbReference>
<protein>
    <recommendedName>
        <fullName evidence="1">glutathione gamma-glutamylcysteinyltransferase</fullName>
        <ecNumber evidence="1">2.3.2.15</ecNumber>
    </recommendedName>
</protein>
<keyword evidence="5" id="KW-0012">Acyltransferase</keyword>
<dbReference type="GO" id="GO:0016756">
    <property type="term" value="F:glutathione gamma-glutamylcysteinyltransferase activity"/>
    <property type="evidence" value="ECO:0007669"/>
    <property type="project" value="UniProtKB-EC"/>
</dbReference>
<dbReference type="SUPFAM" id="SSF54001">
    <property type="entry name" value="Cysteine proteinases"/>
    <property type="match status" value="1"/>
</dbReference>
<sequence length="212" mass="23522">MATAGLYRRALPSPPAIEFASSQGKQLFKEALAAGTVEGFFKLISYYQTQSEPAYCGLATISMVLNALAIDPGRTWKGPWRWFDDSMLDCCEPLEKIKADGVTFKKVACLVVCNGGKVDAFRTDECIVDDFRKHVISCTSSEDCHVVVSYHRGVFKQTGTGHFSPIGGYHAGMDMVLILDVARFKYPPHWIPLPLLWEAMNTIDEATGRYRG</sequence>
<evidence type="ECO:0000313" key="8">
    <source>
        <dbReference type="Proteomes" id="UP001054252"/>
    </source>
</evidence>
<proteinExistence type="predicted"/>
<dbReference type="EC" id="2.3.2.15" evidence="1"/>
<feature type="domain" description="Peptidase C83" evidence="6">
    <location>
        <begin position="1"/>
        <end position="212"/>
    </location>
</feature>
<evidence type="ECO:0000256" key="1">
    <source>
        <dbReference type="ARBA" id="ARBA00012468"/>
    </source>
</evidence>
<keyword evidence="3" id="KW-0808">Transferase</keyword>
<dbReference type="GO" id="GO:0098849">
    <property type="term" value="P:cellular detoxification of cadmium ion"/>
    <property type="evidence" value="ECO:0007669"/>
    <property type="project" value="TreeGrafter"/>
</dbReference>
<dbReference type="Gene3D" id="3.90.70.30">
    <property type="entry name" value="Phytochelatin synthase, N-terminal domain"/>
    <property type="match status" value="1"/>
</dbReference>
<evidence type="ECO:0000313" key="7">
    <source>
        <dbReference type="EMBL" id="GKV53763.1"/>
    </source>
</evidence>
<dbReference type="GO" id="GO:0010273">
    <property type="term" value="P:detoxification of copper ion"/>
    <property type="evidence" value="ECO:0007669"/>
    <property type="project" value="TreeGrafter"/>
</dbReference>
<dbReference type="Pfam" id="PF05023">
    <property type="entry name" value="Phytochelatin"/>
    <property type="match status" value="1"/>
</dbReference>
<dbReference type="AlphaFoldDB" id="A0AAV5MWG6"/>
<keyword evidence="2" id="KW-0104">Cadmium</keyword>
<dbReference type="GO" id="GO:0046938">
    <property type="term" value="P:phytochelatin biosynthetic process"/>
    <property type="evidence" value="ECO:0007669"/>
    <property type="project" value="InterPro"/>
</dbReference>
<dbReference type="InterPro" id="IPR038156">
    <property type="entry name" value="PCS_N_sf"/>
</dbReference>
<name>A0AAV5MWG6_9ROSI</name>
<keyword evidence="4" id="KW-0479">Metal-binding</keyword>
<dbReference type="InterPro" id="IPR038765">
    <property type="entry name" value="Papain-like_cys_pep_sf"/>
</dbReference>
<evidence type="ECO:0000256" key="2">
    <source>
        <dbReference type="ARBA" id="ARBA00022539"/>
    </source>
</evidence>
<dbReference type="EMBL" id="BPVZ01001862">
    <property type="protein sequence ID" value="GKV53763.1"/>
    <property type="molecule type" value="Genomic_DNA"/>
</dbReference>
<dbReference type="GO" id="GO:0046872">
    <property type="term" value="F:metal ion binding"/>
    <property type="evidence" value="ECO:0007669"/>
    <property type="project" value="UniProtKB-KW"/>
</dbReference>
<comment type="caution">
    <text evidence="7">The sequence shown here is derived from an EMBL/GenBank/DDBJ whole genome shotgun (WGS) entry which is preliminary data.</text>
</comment>
<evidence type="ECO:0000259" key="6">
    <source>
        <dbReference type="PROSITE" id="PS51443"/>
    </source>
</evidence>
<evidence type="ECO:0000256" key="3">
    <source>
        <dbReference type="ARBA" id="ARBA00022679"/>
    </source>
</evidence>
<dbReference type="Proteomes" id="UP001054252">
    <property type="component" value="Unassembled WGS sequence"/>
</dbReference>
<accession>A0AAV5MWG6</accession>
<reference evidence="7 8" key="1">
    <citation type="journal article" date="2021" name="Commun. Biol.">
        <title>The genome of Shorea leprosula (Dipterocarpaceae) highlights the ecological relevance of drought in aseasonal tropical rainforests.</title>
        <authorList>
            <person name="Ng K.K.S."/>
            <person name="Kobayashi M.J."/>
            <person name="Fawcett J.A."/>
            <person name="Hatakeyama M."/>
            <person name="Paape T."/>
            <person name="Ng C.H."/>
            <person name="Ang C.C."/>
            <person name="Tnah L.H."/>
            <person name="Lee C.T."/>
            <person name="Nishiyama T."/>
            <person name="Sese J."/>
            <person name="O'Brien M.J."/>
            <person name="Copetti D."/>
            <person name="Mohd Noor M.I."/>
            <person name="Ong R.C."/>
            <person name="Putra M."/>
            <person name="Sireger I.Z."/>
            <person name="Indrioko S."/>
            <person name="Kosugi Y."/>
            <person name="Izuno A."/>
            <person name="Isagi Y."/>
            <person name="Lee S.L."/>
            <person name="Shimizu K.K."/>
        </authorList>
    </citation>
    <scope>NUCLEOTIDE SEQUENCE [LARGE SCALE GENOMIC DNA]</scope>
    <source>
        <strain evidence="7">214</strain>
    </source>
</reference>
<dbReference type="InterPro" id="IPR040409">
    <property type="entry name" value="PCS-like"/>
</dbReference>
<dbReference type="PANTHER" id="PTHR33447:SF19">
    <property type="entry name" value="GLUTATHIONE GAMMA-GLUTAMYLCYSTEINYLTRANSFERASE"/>
    <property type="match status" value="1"/>
</dbReference>
<evidence type="ECO:0000256" key="4">
    <source>
        <dbReference type="ARBA" id="ARBA00022723"/>
    </source>
</evidence>
<keyword evidence="8" id="KW-1185">Reference proteome</keyword>
<organism evidence="7 8">
    <name type="scientific">Rubroshorea leprosula</name>
    <dbReference type="NCBI Taxonomy" id="152421"/>
    <lineage>
        <taxon>Eukaryota</taxon>
        <taxon>Viridiplantae</taxon>
        <taxon>Streptophyta</taxon>
        <taxon>Embryophyta</taxon>
        <taxon>Tracheophyta</taxon>
        <taxon>Spermatophyta</taxon>
        <taxon>Magnoliopsida</taxon>
        <taxon>eudicotyledons</taxon>
        <taxon>Gunneridae</taxon>
        <taxon>Pentapetalae</taxon>
        <taxon>rosids</taxon>
        <taxon>malvids</taxon>
        <taxon>Malvales</taxon>
        <taxon>Dipterocarpaceae</taxon>
        <taxon>Rubroshorea</taxon>
    </lineage>
</organism>
<dbReference type="PANTHER" id="PTHR33447">
    <property type="entry name" value="GLUTATHIONE GAMMA-GLUTAMYLCYSTEINYLTRANSFERASE"/>
    <property type="match status" value="1"/>
</dbReference>